<protein>
    <submittedName>
        <fullName evidence="1">Uncharacterized protein</fullName>
    </submittedName>
</protein>
<evidence type="ECO:0000313" key="1">
    <source>
        <dbReference type="EMBL" id="WEK37829.1"/>
    </source>
</evidence>
<proteinExistence type="predicted"/>
<dbReference type="EMBL" id="CP119311">
    <property type="protein sequence ID" value="WEK37829.1"/>
    <property type="molecule type" value="Genomic_DNA"/>
</dbReference>
<dbReference type="AlphaFoldDB" id="A0AAJ5WX50"/>
<sequence>MPKTFTQQQRQDLLSALKKGRYNAIGAVSLAQQLGFSTSSNQVKLRTLIKECIEHDGDLIGAVTSEPAGFFEIATLSELEQYIDSLEHRTRRDNDRRSALIKNWNINNQAQQTTKQRLSIQ</sequence>
<name>A0AAJ5WX50_9BACT</name>
<organism evidence="1 2">
    <name type="scientific">Candidatus Pseudobacter hemicellulosilyticus</name>
    <dbReference type="NCBI Taxonomy" id="3121375"/>
    <lineage>
        <taxon>Bacteria</taxon>
        <taxon>Pseudomonadati</taxon>
        <taxon>Bacteroidota</taxon>
        <taxon>Chitinophagia</taxon>
        <taxon>Chitinophagales</taxon>
        <taxon>Chitinophagaceae</taxon>
        <taxon>Pseudobacter</taxon>
    </lineage>
</organism>
<dbReference type="Proteomes" id="UP001220610">
    <property type="component" value="Chromosome"/>
</dbReference>
<gene>
    <name evidence="1" type="ORF">P0Y53_09975</name>
</gene>
<reference evidence="1" key="1">
    <citation type="submission" date="2023-03" db="EMBL/GenBank/DDBJ databases">
        <title>Andean soil-derived lignocellulolytic bacterial consortium as a source of novel taxa and putative plastic-active enzymes.</title>
        <authorList>
            <person name="Diaz-Garcia L."/>
            <person name="Chuvochina M."/>
            <person name="Feuerriegel G."/>
            <person name="Bunk B."/>
            <person name="Sproer C."/>
            <person name="Streit W.R."/>
            <person name="Rodriguez L.M."/>
            <person name="Overmann J."/>
            <person name="Jimenez D.J."/>
        </authorList>
    </citation>
    <scope>NUCLEOTIDE SEQUENCE</scope>
    <source>
        <strain evidence="1">MAG 7</strain>
    </source>
</reference>
<evidence type="ECO:0000313" key="2">
    <source>
        <dbReference type="Proteomes" id="UP001220610"/>
    </source>
</evidence>
<accession>A0AAJ5WX50</accession>